<feature type="compositionally biased region" description="Basic and acidic residues" evidence="1">
    <location>
        <begin position="285"/>
        <end position="294"/>
    </location>
</feature>
<feature type="region of interest" description="Disordered" evidence="1">
    <location>
        <begin position="183"/>
        <end position="225"/>
    </location>
</feature>
<feature type="compositionally biased region" description="Low complexity" evidence="1">
    <location>
        <begin position="1"/>
        <end position="12"/>
    </location>
</feature>
<evidence type="ECO:0000313" key="2">
    <source>
        <dbReference type="EMBL" id="KAJ3833783.1"/>
    </source>
</evidence>
<dbReference type="Proteomes" id="UP001163846">
    <property type="component" value="Unassembled WGS sequence"/>
</dbReference>
<feature type="compositionally biased region" description="Polar residues" evidence="1">
    <location>
        <begin position="215"/>
        <end position="225"/>
    </location>
</feature>
<evidence type="ECO:0000256" key="1">
    <source>
        <dbReference type="SAM" id="MobiDB-lite"/>
    </source>
</evidence>
<feature type="region of interest" description="Disordered" evidence="1">
    <location>
        <begin position="1"/>
        <end position="20"/>
    </location>
</feature>
<name>A0AA38P002_9AGAR</name>
<proteinExistence type="predicted"/>
<sequence length="324" mass="35311">MSTSSCTISSTSNHLTPSQRMRLMRSTRKLGEMLGTTPVFDSSSVLDQRPSAAPSRSSPTISLHHTSSPRSKSKALPRPLVLSLQSRPAALSSSRPPLSPTTPLSPTSISTNLASTPSLRREESEYQNYLQQTRRKRMAKLTRTLGENIPPELVFSHPTSRSRSPSVDAAALATFTVSVKDLSSESSHRPQETVIPIYPQPSPVPHSPSPSAMPRSTSLRAPSSSFVARRMMRKGLGHSHGHGHGHTKTNTLAHVQLVVPPPTSGRTSSDTIRSTSSSLSTASEPTRRSGETKRTYRKQAGWSGEWNRQDMDEVMHRLRGLKAA</sequence>
<feature type="region of interest" description="Disordered" evidence="1">
    <location>
        <begin position="259"/>
        <end position="307"/>
    </location>
</feature>
<feature type="compositionally biased region" description="Polar residues" evidence="1">
    <location>
        <begin position="60"/>
        <end position="70"/>
    </location>
</feature>
<keyword evidence="3" id="KW-1185">Reference proteome</keyword>
<organism evidence="2 3">
    <name type="scientific">Lentinula raphanica</name>
    <dbReference type="NCBI Taxonomy" id="153919"/>
    <lineage>
        <taxon>Eukaryota</taxon>
        <taxon>Fungi</taxon>
        <taxon>Dikarya</taxon>
        <taxon>Basidiomycota</taxon>
        <taxon>Agaricomycotina</taxon>
        <taxon>Agaricomycetes</taxon>
        <taxon>Agaricomycetidae</taxon>
        <taxon>Agaricales</taxon>
        <taxon>Marasmiineae</taxon>
        <taxon>Omphalotaceae</taxon>
        <taxon>Lentinula</taxon>
    </lineage>
</organism>
<accession>A0AA38P002</accession>
<protein>
    <submittedName>
        <fullName evidence="2">Uncharacterized protein</fullName>
    </submittedName>
</protein>
<dbReference type="AlphaFoldDB" id="A0AA38P002"/>
<feature type="compositionally biased region" description="Low complexity" evidence="1">
    <location>
        <begin position="82"/>
        <end position="113"/>
    </location>
</feature>
<feature type="compositionally biased region" description="Low complexity" evidence="1">
    <location>
        <begin position="264"/>
        <end position="284"/>
    </location>
</feature>
<feature type="compositionally biased region" description="Pro residues" evidence="1">
    <location>
        <begin position="198"/>
        <end position="208"/>
    </location>
</feature>
<feature type="region of interest" description="Disordered" evidence="1">
    <location>
        <begin position="35"/>
        <end position="128"/>
    </location>
</feature>
<dbReference type="EMBL" id="MU806635">
    <property type="protein sequence ID" value="KAJ3833783.1"/>
    <property type="molecule type" value="Genomic_DNA"/>
</dbReference>
<reference evidence="2" key="1">
    <citation type="submission" date="2022-08" db="EMBL/GenBank/DDBJ databases">
        <authorList>
            <consortium name="DOE Joint Genome Institute"/>
            <person name="Min B."/>
            <person name="Riley R."/>
            <person name="Sierra-Patev S."/>
            <person name="Naranjo-Ortiz M."/>
            <person name="Looney B."/>
            <person name="Konkel Z."/>
            <person name="Slot J.C."/>
            <person name="Sakamoto Y."/>
            <person name="Steenwyk J.L."/>
            <person name="Rokas A."/>
            <person name="Carro J."/>
            <person name="Camarero S."/>
            <person name="Ferreira P."/>
            <person name="Molpeceres G."/>
            <person name="Ruiz-Duenas F.J."/>
            <person name="Serrano A."/>
            <person name="Henrissat B."/>
            <person name="Drula E."/>
            <person name="Hughes K.W."/>
            <person name="Mata J.L."/>
            <person name="Ishikawa N.K."/>
            <person name="Vargas-Isla R."/>
            <person name="Ushijima S."/>
            <person name="Smith C.A."/>
            <person name="Ahrendt S."/>
            <person name="Andreopoulos W."/>
            <person name="He G."/>
            <person name="Labutti K."/>
            <person name="Lipzen A."/>
            <person name="Ng V."/>
            <person name="Sandor L."/>
            <person name="Barry K."/>
            <person name="Martinez A.T."/>
            <person name="Xiao Y."/>
            <person name="Gibbons J.G."/>
            <person name="Terashima K."/>
            <person name="Hibbett D.S."/>
            <person name="Grigoriev I.V."/>
        </authorList>
    </citation>
    <scope>NUCLEOTIDE SEQUENCE</scope>
    <source>
        <strain evidence="2">TFB9207</strain>
    </source>
</reference>
<feature type="compositionally biased region" description="Low complexity" evidence="1">
    <location>
        <begin position="49"/>
        <end position="59"/>
    </location>
</feature>
<comment type="caution">
    <text evidence="2">The sequence shown here is derived from an EMBL/GenBank/DDBJ whole genome shotgun (WGS) entry which is preliminary data.</text>
</comment>
<evidence type="ECO:0000313" key="3">
    <source>
        <dbReference type="Proteomes" id="UP001163846"/>
    </source>
</evidence>
<gene>
    <name evidence="2" type="ORF">F5878DRAFT_632114</name>
</gene>